<dbReference type="FunFam" id="3.40.50.720:FF:000115">
    <property type="entry name" value="3-oxoacyl-[acyl-carrier-protein] reductase FabG"/>
    <property type="match status" value="1"/>
</dbReference>
<evidence type="ECO:0000313" key="10">
    <source>
        <dbReference type="Proteomes" id="UP000769766"/>
    </source>
</evidence>
<evidence type="ECO:0000259" key="8">
    <source>
        <dbReference type="SMART" id="SM00822"/>
    </source>
</evidence>
<evidence type="ECO:0000256" key="3">
    <source>
        <dbReference type="ARBA" id="ARBA00017650"/>
    </source>
</evidence>
<reference evidence="9" key="1">
    <citation type="submission" date="2020-07" db="EMBL/GenBank/DDBJ databases">
        <title>Huge and variable diversity of episymbiotic CPR bacteria and DPANN archaea in groundwater ecosystems.</title>
        <authorList>
            <person name="He C.Y."/>
            <person name="Keren R."/>
            <person name="Whittaker M."/>
            <person name="Farag I.F."/>
            <person name="Doudna J."/>
            <person name="Cate J.H.D."/>
            <person name="Banfield J.F."/>
        </authorList>
    </citation>
    <scope>NUCLEOTIDE SEQUENCE</scope>
    <source>
        <strain evidence="9">NC_groundwater_672_Ag_B-0.1um_62_36</strain>
    </source>
</reference>
<evidence type="ECO:0000256" key="6">
    <source>
        <dbReference type="ARBA" id="ARBA00029899"/>
    </source>
</evidence>
<evidence type="ECO:0000256" key="5">
    <source>
        <dbReference type="ARBA" id="ARBA00023002"/>
    </source>
</evidence>
<comment type="function">
    <text evidence="1">Catalyzes the NADPH-dependent reduction of beta-ketoacyl-ACP substrates to beta-hydroxyacyl-ACP products, the first reductive step in the elongation cycle of fatty acid biosynthesis.</text>
</comment>
<name>A0A932G0C9_UNCTE</name>
<dbReference type="NCBIfam" id="NF009466">
    <property type="entry name" value="PRK12826.1-2"/>
    <property type="match status" value="1"/>
</dbReference>
<evidence type="ECO:0000256" key="2">
    <source>
        <dbReference type="ARBA" id="ARBA00006484"/>
    </source>
</evidence>
<dbReference type="PANTHER" id="PTHR42760">
    <property type="entry name" value="SHORT-CHAIN DEHYDROGENASES/REDUCTASES FAMILY MEMBER"/>
    <property type="match status" value="1"/>
</dbReference>
<dbReference type="SMART" id="SM00822">
    <property type="entry name" value="PKS_KR"/>
    <property type="match status" value="1"/>
</dbReference>
<dbReference type="InterPro" id="IPR057326">
    <property type="entry name" value="KR_dom"/>
</dbReference>
<dbReference type="InterPro" id="IPR020904">
    <property type="entry name" value="Sc_DH/Rdtase_CS"/>
</dbReference>
<dbReference type="Proteomes" id="UP000769766">
    <property type="component" value="Unassembled WGS sequence"/>
</dbReference>
<comment type="caution">
    <text evidence="9">The sequence shown here is derived from an EMBL/GenBank/DDBJ whole genome shotgun (WGS) entry which is preliminary data.</text>
</comment>
<protein>
    <recommendedName>
        <fullName evidence="3">3-oxoacyl-[acyl-carrier-protein] reductase FabG</fullName>
    </recommendedName>
    <alternativeName>
        <fullName evidence="6">Beta-ketoacyl-ACP reductase</fullName>
    </alternativeName>
</protein>
<dbReference type="PRINTS" id="PR00080">
    <property type="entry name" value="SDRFAMILY"/>
</dbReference>
<dbReference type="InterPro" id="IPR002347">
    <property type="entry name" value="SDR_fam"/>
</dbReference>
<accession>A0A932G0C9</accession>
<dbReference type="SUPFAM" id="SSF51735">
    <property type="entry name" value="NAD(P)-binding Rossmann-fold domains"/>
    <property type="match status" value="1"/>
</dbReference>
<dbReference type="Gene3D" id="3.40.50.720">
    <property type="entry name" value="NAD(P)-binding Rossmann-like Domain"/>
    <property type="match status" value="1"/>
</dbReference>
<dbReference type="PRINTS" id="PR00081">
    <property type="entry name" value="GDHRDH"/>
</dbReference>
<dbReference type="CDD" id="cd05333">
    <property type="entry name" value="BKR_SDR_c"/>
    <property type="match status" value="1"/>
</dbReference>
<evidence type="ECO:0000313" key="9">
    <source>
        <dbReference type="EMBL" id="MBI2876280.1"/>
    </source>
</evidence>
<keyword evidence="4" id="KW-0521">NADP</keyword>
<dbReference type="Pfam" id="PF13561">
    <property type="entry name" value="adh_short_C2"/>
    <property type="match status" value="1"/>
</dbReference>
<dbReference type="NCBIfam" id="NF005559">
    <property type="entry name" value="PRK07231.1"/>
    <property type="match status" value="1"/>
</dbReference>
<dbReference type="NCBIfam" id="NF004198">
    <property type="entry name" value="PRK05653.1-3"/>
    <property type="match status" value="1"/>
</dbReference>
<dbReference type="PROSITE" id="PS00061">
    <property type="entry name" value="ADH_SHORT"/>
    <property type="match status" value="1"/>
</dbReference>
<proteinExistence type="inferred from homology"/>
<evidence type="ECO:0000256" key="4">
    <source>
        <dbReference type="ARBA" id="ARBA00022857"/>
    </source>
</evidence>
<dbReference type="AlphaFoldDB" id="A0A932G0C9"/>
<keyword evidence="5 9" id="KW-0560">Oxidoreductase</keyword>
<dbReference type="PANTHER" id="PTHR42760:SF40">
    <property type="entry name" value="3-OXOACYL-[ACYL-CARRIER-PROTEIN] REDUCTASE, CHLOROPLASTIC"/>
    <property type="match status" value="1"/>
</dbReference>
<comment type="similarity">
    <text evidence="2">Belongs to the short-chain dehydrogenases/reductases (SDR) family.</text>
</comment>
<dbReference type="GO" id="GO:0030497">
    <property type="term" value="P:fatty acid elongation"/>
    <property type="evidence" value="ECO:0007669"/>
    <property type="project" value="TreeGrafter"/>
</dbReference>
<evidence type="ECO:0000256" key="1">
    <source>
        <dbReference type="ARBA" id="ARBA00002607"/>
    </source>
</evidence>
<feature type="domain" description="Ketoreductase" evidence="8">
    <location>
        <begin position="6"/>
        <end position="189"/>
    </location>
</feature>
<dbReference type="GO" id="GO:0004316">
    <property type="term" value="F:3-oxoacyl-[acyl-carrier-protein] reductase (NADPH) activity"/>
    <property type="evidence" value="ECO:0007669"/>
    <property type="project" value="UniProtKB-EC"/>
</dbReference>
<dbReference type="InterPro" id="IPR036291">
    <property type="entry name" value="NAD(P)-bd_dom_sf"/>
</dbReference>
<gene>
    <name evidence="9" type="primary">fabG</name>
    <name evidence="9" type="ORF">HYY20_05305</name>
</gene>
<evidence type="ECO:0000256" key="7">
    <source>
        <dbReference type="ARBA" id="ARBA00048508"/>
    </source>
</evidence>
<organism evidence="9 10">
    <name type="scientific">Tectimicrobiota bacterium</name>
    <dbReference type="NCBI Taxonomy" id="2528274"/>
    <lineage>
        <taxon>Bacteria</taxon>
        <taxon>Pseudomonadati</taxon>
        <taxon>Nitrospinota/Tectimicrobiota group</taxon>
        <taxon>Candidatus Tectimicrobiota</taxon>
    </lineage>
</organism>
<sequence length="247" mass="26379">MRVKDKVAVVTGAGRGLGEATALRLAEEGARLVVSDVDEAGAQQTAARVRELGREAIVVLADVSVRQEAVALMEAAVKQFGRIDILVNNAGITRDVSLRKMTEEDWDRVLDINLKGSFNCAQSAARYMIEQKSGKIINISSRAYLGNPGQANYSASKAGILGLTRALALELGRYNINVNAIAPGMIRTPGVTSLGHFEKIVEKAIQNTPLGRIGEPIDVANVVLFLASEESSYMTGDVLHVTGGRYG</sequence>
<dbReference type="EMBL" id="JACPRF010000164">
    <property type="protein sequence ID" value="MBI2876280.1"/>
    <property type="molecule type" value="Genomic_DNA"/>
</dbReference>
<comment type="catalytic activity">
    <reaction evidence="7">
        <text>a (3R)-hydroxyacyl-[ACP] + NADP(+) = a 3-oxoacyl-[ACP] + NADPH + H(+)</text>
        <dbReference type="Rhea" id="RHEA:17397"/>
        <dbReference type="Rhea" id="RHEA-COMP:9916"/>
        <dbReference type="Rhea" id="RHEA-COMP:9945"/>
        <dbReference type="ChEBI" id="CHEBI:15378"/>
        <dbReference type="ChEBI" id="CHEBI:57783"/>
        <dbReference type="ChEBI" id="CHEBI:58349"/>
        <dbReference type="ChEBI" id="CHEBI:78776"/>
        <dbReference type="ChEBI" id="CHEBI:78827"/>
        <dbReference type="EC" id="1.1.1.100"/>
    </reaction>
</comment>